<keyword evidence="3" id="KW-1185">Reference proteome</keyword>
<organism evidence="2 3">
    <name type="scientific">Dictyostelium purpureum</name>
    <name type="common">Slime mold</name>
    <dbReference type="NCBI Taxonomy" id="5786"/>
    <lineage>
        <taxon>Eukaryota</taxon>
        <taxon>Amoebozoa</taxon>
        <taxon>Evosea</taxon>
        <taxon>Eumycetozoa</taxon>
        <taxon>Dictyostelia</taxon>
        <taxon>Dictyosteliales</taxon>
        <taxon>Dictyosteliaceae</taxon>
        <taxon>Dictyostelium</taxon>
    </lineage>
</organism>
<keyword evidence="1" id="KW-1133">Transmembrane helix</keyword>
<dbReference type="AlphaFoldDB" id="F0ZXC1"/>
<sequence>MGNFFSKKDLVFEKKVRAMESKITKFETKIHSSKCEHYNNNKKNVFYFFIIELILATFLWEKFASNDTLSEKAMCLYYSLFISIIFYLLIKLDRVFFGLFIKNNEKKLLNLNIGLEKIIEERKIETDFEKTKKLLEEYEIFKNKNFNNRFQHQPP</sequence>
<dbReference type="InParanoid" id="F0ZXC1"/>
<accession>F0ZXC1</accession>
<dbReference type="InterPro" id="IPR040115">
    <property type="entry name" value="Lnp"/>
</dbReference>
<gene>
    <name evidence="2" type="ORF">DICPUDRAFT_82707</name>
</gene>
<reference evidence="3" key="1">
    <citation type="journal article" date="2011" name="Genome Biol.">
        <title>Comparative genomics of the social amoebae Dictyostelium discoideum and Dictyostelium purpureum.</title>
        <authorList>
            <consortium name="US DOE Joint Genome Institute (JGI-PGF)"/>
            <person name="Sucgang R."/>
            <person name="Kuo A."/>
            <person name="Tian X."/>
            <person name="Salerno W."/>
            <person name="Parikh A."/>
            <person name="Feasley C.L."/>
            <person name="Dalin E."/>
            <person name="Tu H."/>
            <person name="Huang E."/>
            <person name="Barry K."/>
            <person name="Lindquist E."/>
            <person name="Shapiro H."/>
            <person name="Bruce D."/>
            <person name="Schmutz J."/>
            <person name="Salamov A."/>
            <person name="Fey P."/>
            <person name="Gaudet P."/>
            <person name="Anjard C."/>
            <person name="Babu M.M."/>
            <person name="Basu S."/>
            <person name="Bushmanova Y."/>
            <person name="van der Wel H."/>
            <person name="Katoh-Kurasawa M."/>
            <person name="Dinh C."/>
            <person name="Coutinho P.M."/>
            <person name="Saito T."/>
            <person name="Elias M."/>
            <person name="Schaap P."/>
            <person name="Kay R.R."/>
            <person name="Henrissat B."/>
            <person name="Eichinger L."/>
            <person name="Rivero F."/>
            <person name="Putnam N.H."/>
            <person name="West C.M."/>
            <person name="Loomis W.F."/>
            <person name="Chisholm R.L."/>
            <person name="Shaulsky G."/>
            <person name="Strassmann J.E."/>
            <person name="Queller D.C."/>
            <person name="Kuspa A."/>
            <person name="Grigoriev I.V."/>
        </authorList>
    </citation>
    <scope>NUCLEOTIDE SEQUENCE [LARGE SCALE GENOMIC DNA]</scope>
    <source>
        <strain evidence="3">QSDP1</strain>
    </source>
</reference>
<dbReference type="GeneID" id="10505813"/>
<dbReference type="EMBL" id="GL871256">
    <property type="protein sequence ID" value="EGC31395.1"/>
    <property type="molecule type" value="Genomic_DNA"/>
</dbReference>
<dbReference type="GO" id="GO:0071786">
    <property type="term" value="P:endoplasmic reticulum tubular network organization"/>
    <property type="evidence" value="ECO:0000318"/>
    <property type="project" value="GO_Central"/>
</dbReference>
<dbReference type="Proteomes" id="UP000001064">
    <property type="component" value="Unassembled WGS sequence"/>
</dbReference>
<dbReference type="PANTHER" id="PTHR22166">
    <property type="entry name" value="ENDOPLASMIC RETICULUM JUNCTION FORMATION PROTEIN LUNAPARK"/>
    <property type="match status" value="1"/>
</dbReference>
<dbReference type="KEGG" id="dpp:DICPUDRAFT_82707"/>
<protein>
    <submittedName>
        <fullName evidence="2">Uncharacterized protein</fullName>
    </submittedName>
</protein>
<dbReference type="GO" id="GO:0071782">
    <property type="term" value="C:endoplasmic reticulum tubular network"/>
    <property type="evidence" value="ECO:0000318"/>
    <property type="project" value="GO_Central"/>
</dbReference>
<evidence type="ECO:0000256" key="1">
    <source>
        <dbReference type="SAM" id="Phobius"/>
    </source>
</evidence>
<dbReference type="RefSeq" id="XP_003292065.1">
    <property type="nucleotide sequence ID" value="XM_003292017.1"/>
</dbReference>
<proteinExistence type="predicted"/>
<feature type="transmembrane region" description="Helical" evidence="1">
    <location>
        <begin position="80"/>
        <end position="101"/>
    </location>
</feature>
<keyword evidence="1" id="KW-0812">Transmembrane</keyword>
<feature type="transmembrane region" description="Helical" evidence="1">
    <location>
        <begin position="44"/>
        <end position="60"/>
    </location>
</feature>
<evidence type="ECO:0000313" key="3">
    <source>
        <dbReference type="Proteomes" id="UP000001064"/>
    </source>
</evidence>
<keyword evidence="1" id="KW-0472">Membrane</keyword>
<name>F0ZXC1_DICPU</name>
<dbReference type="PANTHER" id="PTHR22166:SF12">
    <property type="entry name" value="ENDOPLASMIC RETICULUM JUNCTION FORMATION PROTEIN LUNAPARK"/>
    <property type="match status" value="1"/>
</dbReference>
<evidence type="ECO:0000313" key="2">
    <source>
        <dbReference type="EMBL" id="EGC31395.1"/>
    </source>
</evidence>
<dbReference type="VEuPathDB" id="AmoebaDB:DICPUDRAFT_82707"/>